<accession>A0A7G9L093</accession>
<reference evidence="1 2" key="1">
    <citation type="submission" date="2020-08" db="EMBL/GenBank/DDBJ databases">
        <title>Sphingomonas sp. sand1-3 16S ribosomal RNA gene Genome sequencing and assembly.</title>
        <authorList>
            <person name="Kang M."/>
        </authorList>
    </citation>
    <scope>NUCLEOTIDE SEQUENCE [LARGE SCALE GENOMIC DNA]</scope>
    <source>
        <strain evidence="2">sand1-3</strain>
    </source>
</reference>
<sequence length="136" mass="14443">MRSLIAAAAGALVLAGCGNPGDSGTEQAATRNISVRSPEQAGLHELNALNRSIALKRAIHDSGYPCKRITESGFVGTYKNLEMWTASCSDRRDWAIFIGPDGSAQVRYCKDVQEFGLPGCKITSKRADGGDLPSAE</sequence>
<dbReference type="AlphaFoldDB" id="A0A7G9L093"/>
<dbReference type="KEGG" id="ssau:H8M03_08345"/>
<name>A0A7G9L093_9SPHN</name>
<keyword evidence="2" id="KW-1185">Reference proteome</keyword>
<gene>
    <name evidence="1" type="ORF">H8M03_08345</name>
</gene>
<dbReference type="RefSeq" id="WP_187478997.1">
    <property type="nucleotide sequence ID" value="NZ_CP060697.1"/>
</dbReference>
<protein>
    <submittedName>
        <fullName evidence="1">Uncharacterized protein</fullName>
    </submittedName>
</protein>
<evidence type="ECO:0000313" key="1">
    <source>
        <dbReference type="EMBL" id="QNM82042.1"/>
    </source>
</evidence>
<dbReference type="PROSITE" id="PS51257">
    <property type="entry name" value="PROKAR_LIPOPROTEIN"/>
    <property type="match status" value="1"/>
</dbReference>
<evidence type="ECO:0000313" key="2">
    <source>
        <dbReference type="Proteomes" id="UP000515861"/>
    </source>
</evidence>
<dbReference type="Proteomes" id="UP000515861">
    <property type="component" value="Chromosome"/>
</dbReference>
<proteinExistence type="predicted"/>
<organism evidence="1 2">
    <name type="scientific">Sphingomonas sabuli</name>
    <dbReference type="NCBI Taxonomy" id="2764186"/>
    <lineage>
        <taxon>Bacteria</taxon>
        <taxon>Pseudomonadati</taxon>
        <taxon>Pseudomonadota</taxon>
        <taxon>Alphaproteobacteria</taxon>
        <taxon>Sphingomonadales</taxon>
        <taxon>Sphingomonadaceae</taxon>
        <taxon>Sphingomonas</taxon>
    </lineage>
</organism>
<dbReference type="EMBL" id="CP060697">
    <property type="protein sequence ID" value="QNM82042.1"/>
    <property type="molecule type" value="Genomic_DNA"/>
</dbReference>